<evidence type="ECO:0000256" key="7">
    <source>
        <dbReference type="SAM" id="Phobius"/>
    </source>
</evidence>
<dbReference type="GO" id="GO:0016020">
    <property type="term" value="C:membrane"/>
    <property type="evidence" value="ECO:0007669"/>
    <property type="project" value="UniProtKB-SubCell"/>
</dbReference>
<comment type="similarity">
    <text evidence="2">Belongs to the CRT-like transporter family.</text>
</comment>
<evidence type="ECO:0000256" key="4">
    <source>
        <dbReference type="ARBA" id="ARBA00022692"/>
    </source>
</evidence>
<feature type="transmembrane region" description="Helical" evidence="7">
    <location>
        <begin position="129"/>
        <end position="149"/>
    </location>
</feature>
<keyword evidence="8" id="KW-0732">Signal</keyword>
<keyword evidence="6 7" id="KW-0472">Membrane</keyword>
<keyword evidence="4 7" id="KW-0812">Transmembrane</keyword>
<evidence type="ECO:0000256" key="6">
    <source>
        <dbReference type="ARBA" id="ARBA00023136"/>
    </source>
</evidence>
<feature type="transmembrane region" description="Helical" evidence="7">
    <location>
        <begin position="272"/>
        <end position="290"/>
    </location>
</feature>
<gene>
    <name evidence="9" type="ORF">ECRASSUSDP1_LOCUS10823</name>
</gene>
<dbReference type="InterPro" id="IPR037185">
    <property type="entry name" value="EmrE-like"/>
</dbReference>
<name>A0AAD1XFB3_EUPCR</name>
<evidence type="ECO:0008006" key="11">
    <source>
        <dbReference type="Google" id="ProtNLM"/>
    </source>
</evidence>
<dbReference type="InterPro" id="IPR013936">
    <property type="entry name" value="CRT-like"/>
</dbReference>
<feature type="transmembrane region" description="Helical" evidence="7">
    <location>
        <begin position="227"/>
        <end position="244"/>
    </location>
</feature>
<keyword evidence="10" id="KW-1185">Reference proteome</keyword>
<dbReference type="AlphaFoldDB" id="A0AAD1XFB3"/>
<dbReference type="Pfam" id="PF08627">
    <property type="entry name" value="CRT-like"/>
    <property type="match status" value="1"/>
</dbReference>
<proteinExistence type="inferred from homology"/>
<feature type="transmembrane region" description="Helical" evidence="7">
    <location>
        <begin position="158"/>
        <end position="177"/>
    </location>
</feature>
<dbReference type="PANTHER" id="PTHR13146:SF0">
    <property type="entry name" value="SOLUTE CARRIER FAMILY 35 MEMBER F6"/>
    <property type="match status" value="1"/>
</dbReference>
<feature type="chain" id="PRO_5041954234" description="EamA domain-containing protein" evidence="8">
    <location>
        <begin position="26"/>
        <end position="443"/>
    </location>
</feature>
<dbReference type="EMBL" id="CAMPGE010010674">
    <property type="protein sequence ID" value="CAI2369522.1"/>
    <property type="molecule type" value="Genomic_DNA"/>
</dbReference>
<keyword evidence="3" id="KW-0813">Transport</keyword>
<keyword evidence="5 7" id="KW-1133">Transmembrane helix</keyword>
<feature type="transmembrane region" description="Helical" evidence="7">
    <location>
        <begin position="334"/>
        <end position="354"/>
    </location>
</feature>
<dbReference type="Proteomes" id="UP001295684">
    <property type="component" value="Unassembled WGS sequence"/>
</dbReference>
<sequence length="443" mass="49495">MNSTIDNLKLITLIVLMLALSSSHGIMLKFMNTVKVTVGTGIDEQEKSFEHPFFQTFTMFMGNSLCMVIYLIQNRKSAPKSRMDSSDINIVDRIPETEPSVFIFAIPMLCDAASSTLYYIGYINVQASIVQMLGGFLILSVDVLSIIFLKKKQYRHHWIGIISIFMGIALVATTALMSKGDSSSKNPALGVPVLLISLMIKGCQHVVEEKLLGSYNLNPMKVMGCEGIAGVLFFSILLPILQYVPCNSELCNNGVVENTQVALTQISMSGELVFYVVVIMMLDGGMNGLGMEIIKYASAANRVTLQQLRTVAIWLFFLIVPLIVDIRVQETFSFLQLGGFLILLFGVIIYNEIIKLPSFCIENQTDQIWSKNLLKEKLLDLESNQFNSIHNNGCSLNSSDNTQDYTPPYTKFHVDIRRKNFYQNTNGKNLSNVTSTDGYIRLD</sequence>
<evidence type="ECO:0000256" key="1">
    <source>
        <dbReference type="ARBA" id="ARBA00004141"/>
    </source>
</evidence>
<evidence type="ECO:0000256" key="8">
    <source>
        <dbReference type="SAM" id="SignalP"/>
    </source>
</evidence>
<feature type="transmembrane region" description="Helical" evidence="7">
    <location>
        <begin position="101"/>
        <end position="123"/>
    </location>
</feature>
<evidence type="ECO:0000256" key="3">
    <source>
        <dbReference type="ARBA" id="ARBA00022448"/>
    </source>
</evidence>
<protein>
    <recommendedName>
        <fullName evidence="11">EamA domain-containing protein</fullName>
    </recommendedName>
</protein>
<evidence type="ECO:0000256" key="5">
    <source>
        <dbReference type="ARBA" id="ARBA00022989"/>
    </source>
</evidence>
<evidence type="ECO:0000313" key="10">
    <source>
        <dbReference type="Proteomes" id="UP001295684"/>
    </source>
</evidence>
<dbReference type="SUPFAM" id="SSF103481">
    <property type="entry name" value="Multidrug resistance efflux transporter EmrE"/>
    <property type="match status" value="1"/>
</dbReference>
<feature type="transmembrane region" description="Helical" evidence="7">
    <location>
        <begin position="311"/>
        <end position="328"/>
    </location>
</feature>
<evidence type="ECO:0000256" key="2">
    <source>
        <dbReference type="ARBA" id="ARBA00006690"/>
    </source>
</evidence>
<organism evidence="9 10">
    <name type="scientific">Euplotes crassus</name>
    <dbReference type="NCBI Taxonomy" id="5936"/>
    <lineage>
        <taxon>Eukaryota</taxon>
        <taxon>Sar</taxon>
        <taxon>Alveolata</taxon>
        <taxon>Ciliophora</taxon>
        <taxon>Intramacronucleata</taxon>
        <taxon>Spirotrichea</taxon>
        <taxon>Hypotrichia</taxon>
        <taxon>Euplotida</taxon>
        <taxon>Euplotidae</taxon>
        <taxon>Moneuplotes</taxon>
    </lineage>
</organism>
<evidence type="ECO:0000313" key="9">
    <source>
        <dbReference type="EMBL" id="CAI2369522.1"/>
    </source>
</evidence>
<feature type="transmembrane region" description="Helical" evidence="7">
    <location>
        <begin position="53"/>
        <end position="72"/>
    </location>
</feature>
<feature type="transmembrane region" description="Helical" evidence="7">
    <location>
        <begin position="189"/>
        <end position="207"/>
    </location>
</feature>
<dbReference type="PANTHER" id="PTHR13146">
    <property type="match status" value="1"/>
</dbReference>
<reference evidence="9" key="1">
    <citation type="submission" date="2023-07" db="EMBL/GenBank/DDBJ databases">
        <authorList>
            <consortium name="AG Swart"/>
            <person name="Singh M."/>
            <person name="Singh A."/>
            <person name="Seah K."/>
            <person name="Emmerich C."/>
        </authorList>
    </citation>
    <scope>NUCLEOTIDE SEQUENCE</scope>
    <source>
        <strain evidence="9">DP1</strain>
    </source>
</reference>
<comment type="caution">
    <text evidence="9">The sequence shown here is derived from an EMBL/GenBank/DDBJ whole genome shotgun (WGS) entry which is preliminary data.</text>
</comment>
<comment type="subcellular location">
    <subcellularLocation>
        <location evidence="1">Membrane</location>
        <topology evidence="1">Multi-pass membrane protein</topology>
    </subcellularLocation>
</comment>
<accession>A0AAD1XFB3</accession>
<feature type="signal peptide" evidence="8">
    <location>
        <begin position="1"/>
        <end position="25"/>
    </location>
</feature>